<feature type="transmembrane region" description="Helical" evidence="1">
    <location>
        <begin position="91"/>
        <end position="117"/>
    </location>
</feature>
<keyword evidence="1" id="KW-0472">Membrane</keyword>
<sequence length="413" mass="46626">MMDTFDNNAAMTHSNAAIAATSSQWDSCSSHKDCDSCLNASLTCHFCKNDFQCHAIGSPYGCPVGVSVCHHLEDCKRTDPQFVGYGPPPSVVIAVLCLMVTLTCCFCGVSAICSIFCRTKKTSTRQAKLMAALDKEKQKKKAKTTLRDVDEEQLQAQKQPLLVGEIREGEVLLFENEVDQESLERLRTRYEEDERQINWQAFAARFTWLTVLISITVLALMFYPRMPDYNVCNRQFEWESILHSIMGLEPKVEYQVLVSVINENRFGFVLESGRADIYHNTTLVGKWELEKPLEAKAGSISDVIAAINIKPGFAEGIALWKDFSKNELIFRINATIAGSITWGRYKIYRISSSTPDVEFLVGADDVRSIAYEMSTEDDFYEDQTRAVQNQLSIYSVTCTQTSIFFLQQFSNSH</sequence>
<feature type="transmembrane region" description="Helical" evidence="1">
    <location>
        <begin position="202"/>
        <end position="223"/>
    </location>
</feature>
<protein>
    <recommendedName>
        <fullName evidence="4">PSI domain-containing protein</fullName>
    </recommendedName>
</protein>
<dbReference type="AlphaFoldDB" id="A0AAU9L4U8"/>
<keyword evidence="1" id="KW-1133">Transmembrane helix</keyword>
<accession>A0AAU9L4U8</accession>
<comment type="caution">
    <text evidence="2">The sequence shown here is derived from an EMBL/GenBank/DDBJ whole genome shotgun (WGS) entry which is preliminary data.</text>
</comment>
<proteinExistence type="predicted"/>
<gene>
    <name evidence="2" type="ORF">PBS003_LOCUS7560</name>
</gene>
<dbReference type="Proteomes" id="UP001160483">
    <property type="component" value="Unassembled WGS sequence"/>
</dbReference>
<evidence type="ECO:0008006" key="4">
    <source>
        <dbReference type="Google" id="ProtNLM"/>
    </source>
</evidence>
<dbReference type="EMBL" id="CAKKTJ010000326">
    <property type="protein sequence ID" value="CAH0480949.1"/>
    <property type="molecule type" value="Genomic_DNA"/>
</dbReference>
<organism evidence="2 3">
    <name type="scientific">Peronospora belbahrii</name>
    <dbReference type="NCBI Taxonomy" id="622444"/>
    <lineage>
        <taxon>Eukaryota</taxon>
        <taxon>Sar</taxon>
        <taxon>Stramenopiles</taxon>
        <taxon>Oomycota</taxon>
        <taxon>Peronosporomycetes</taxon>
        <taxon>Peronosporales</taxon>
        <taxon>Peronosporaceae</taxon>
        <taxon>Peronospora</taxon>
    </lineage>
</organism>
<evidence type="ECO:0000313" key="3">
    <source>
        <dbReference type="Proteomes" id="UP001160483"/>
    </source>
</evidence>
<evidence type="ECO:0000256" key="1">
    <source>
        <dbReference type="SAM" id="Phobius"/>
    </source>
</evidence>
<keyword evidence="1" id="KW-0812">Transmembrane</keyword>
<evidence type="ECO:0000313" key="2">
    <source>
        <dbReference type="EMBL" id="CAH0480949.1"/>
    </source>
</evidence>
<name>A0AAU9L4U8_9STRA</name>
<reference evidence="2" key="1">
    <citation type="submission" date="2021-11" db="EMBL/GenBank/DDBJ databases">
        <authorList>
            <person name="Islam A."/>
            <person name="Islam S."/>
            <person name="Flora M.S."/>
            <person name="Rahman M."/>
            <person name="Ziaur R.M."/>
            <person name="Epstein J.H."/>
            <person name="Hassan M."/>
            <person name="Klassen M."/>
            <person name="Woodard K."/>
            <person name="Webb A."/>
            <person name="Webby R.J."/>
            <person name="El Zowalaty M.E."/>
        </authorList>
    </citation>
    <scope>NUCLEOTIDE SEQUENCE</scope>
    <source>
        <strain evidence="2">Pbs3</strain>
    </source>
</reference>